<organism evidence="6 7">
    <name type="scientific">Kineosphaera limosa NBRC 100340</name>
    <dbReference type="NCBI Taxonomy" id="1184609"/>
    <lineage>
        <taxon>Bacteria</taxon>
        <taxon>Bacillati</taxon>
        <taxon>Actinomycetota</taxon>
        <taxon>Actinomycetes</taxon>
        <taxon>Micrococcales</taxon>
        <taxon>Dermatophilaceae</taxon>
        <taxon>Kineosphaera</taxon>
    </lineage>
</organism>
<keyword evidence="7" id="KW-1185">Reference proteome</keyword>
<feature type="binding site" evidence="4">
    <location>
        <position position="69"/>
    </location>
    <ligand>
        <name>substrate</name>
    </ligand>
</feature>
<proteinExistence type="inferred from homology"/>
<reference evidence="6 7" key="1">
    <citation type="submission" date="2012-08" db="EMBL/GenBank/DDBJ databases">
        <title>Whole genome shotgun sequence of Kineosphaera limosa NBRC 100340.</title>
        <authorList>
            <person name="Yoshida I."/>
            <person name="Isaki S."/>
            <person name="Hosoyama A."/>
            <person name="Tsuchikane K."/>
            <person name="Katsumata H."/>
            <person name="Ando Y."/>
            <person name="Ohji S."/>
            <person name="Hamada M."/>
            <person name="Tamura T."/>
            <person name="Yamazoe A."/>
            <person name="Yamazaki S."/>
            <person name="Fujita N."/>
        </authorList>
    </citation>
    <scope>NUCLEOTIDE SEQUENCE [LARGE SCALE GENOMIC DNA]</scope>
    <source>
        <strain evidence="6 7">NBRC 100340</strain>
    </source>
</reference>
<dbReference type="Gene3D" id="3.40.50.10420">
    <property type="entry name" value="NagB/RpiA/CoA transferase-like"/>
    <property type="match status" value="1"/>
</dbReference>
<evidence type="ECO:0000256" key="1">
    <source>
        <dbReference type="ARBA" id="ARBA00010638"/>
    </source>
</evidence>
<dbReference type="AlphaFoldDB" id="K6WWK8"/>
<dbReference type="OrthoDB" id="3242798at2"/>
<dbReference type="GO" id="GO:0035999">
    <property type="term" value="P:tetrahydrofolate interconversion"/>
    <property type="evidence" value="ECO:0007669"/>
    <property type="project" value="TreeGrafter"/>
</dbReference>
<comment type="similarity">
    <text evidence="1">Belongs to the 5-formyltetrahydrofolate cyclo-ligase family.</text>
</comment>
<dbReference type="RefSeq" id="WP_006594753.1">
    <property type="nucleotide sequence ID" value="NZ_BAHD01000113.1"/>
</dbReference>
<protein>
    <recommendedName>
        <fullName evidence="8">5-formyltetrahydrofolate cyclo-ligase</fullName>
    </recommendedName>
</protein>
<dbReference type="Proteomes" id="UP000008366">
    <property type="component" value="Unassembled WGS sequence"/>
</dbReference>
<feature type="region of interest" description="Disordered" evidence="5">
    <location>
        <begin position="1"/>
        <end position="40"/>
    </location>
</feature>
<feature type="binding site" evidence="4">
    <location>
        <position position="74"/>
    </location>
    <ligand>
        <name>substrate</name>
    </ligand>
</feature>
<evidence type="ECO:0000256" key="4">
    <source>
        <dbReference type="PIRSR" id="PIRSR006806-1"/>
    </source>
</evidence>
<feature type="binding site" evidence="4">
    <location>
        <begin position="13"/>
        <end position="17"/>
    </location>
    <ligand>
        <name>ATP</name>
        <dbReference type="ChEBI" id="CHEBI:30616"/>
    </ligand>
</feature>
<evidence type="ECO:0000313" key="7">
    <source>
        <dbReference type="Proteomes" id="UP000008366"/>
    </source>
</evidence>
<dbReference type="eggNOG" id="COG0212">
    <property type="taxonomic scope" value="Bacteria"/>
</dbReference>
<evidence type="ECO:0000256" key="2">
    <source>
        <dbReference type="ARBA" id="ARBA00022741"/>
    </source>
</evidence>
<dbReference type="PANTHER" id="PTHR23407">
    <property type="entry name" value="ATPASE INHIBITOR/5-FORMYLTETRAHYDROFOLATE CYCLO-LIGASE"/>
    <property type="match status" value="1"/>
</dbReference>
<evidence type="ECO:0008006" key="8">
    <source>
        <dbReference type="Google" id="ProtNLM"/>
    </source>
</evidence>
<name>K6WWK8_9MICO</name>
<comment type="caution">
    <text evidence="6">The sequence shown here is derived from an EMBL/GenBank/DDBJ whole genome shotgun (WGS) entry which is preliminary data.</text>
</comment>
<dbReference type="EMBL" id="BAHD01000113">
    <property type="protein sequence ID" value="GAB98221.1"/>
    <property type="molecule type" value="Genomic_DNA"/>
</dbReference>
<dbReference type="STRING" id="1184609.KILIM_113_00080"/>
<sequence>MKTPQRPETAQAKQELRTSMRRARRERAADSTPQQRAAAARALSRTVRDLLAELSAAGPQPVRTVAAFESLPTEVPTDALLRDLVAGGFAVIVPILLPDKDLDWMPWVGPGEFAEPLGTQGIAQAQVVLVPAMAVDGHGHRLGQGGGSYDRALPRRRPGVPVVAVVDDAELRTEPLPVAEHDTPVDACVTPTRRLLFA</sequence>
<dbReference type="InterPro" id="IPR002698">
    <property type="entry name" value="FTHF_cligase"/>
</dbReference>
<evidence type="ECO:0000313" key="6">
    <source>
        <dbReference type="EMBL" id="GAB98221.1"/>
    </source>
</evidence>
<accession>K6WWK8</accession>
<dbReference type="PANTHER" id="PTHR23407:SF1">
    <property type="entry name" value="5-FORMYLTETRAHYDROFOLATE CYCLO-LIGASE"/>
    <property type="match status" value="1"/>
</dbReference>
<keyword evidence="2 4" id="KW-0547">Nucleotide-binding</keyword>
<feature type="compositionally biased region" description="Polar residues" evidence="5">
    <location>
        <begin position="1"/>
        <end position="12"/>
    </location>
</feature>
<dbReference type="PIRSF" id="PIRSF006806">
    <property type="entry name" value="FTHF_cligase"/>
    <property type="match status" value="1"/>
</dbReference>
<dbReference type="GO" id="GO:0030272">
    <property type="term" value="F:5-formyltetrahydrofolate cyclo-ligase activity"/>
    <property type="evidence" value="ECO:0007669"/>
    <property type="project" value="TreeGrafter"/>
</dbReference>
<dbReference type="Pfam" id="PF01812">
    <property type="entry name" value="5-FTHF_cyc-lig"/>
    <property type="match status" value="1"/>
</dbReference>
<dbReference type="GO" id="GO:0005524">
    <property type="term" value="F:ATP binding"/>
    <property type="evidence" value="ECO:0007669"/>
    <property type="project" value="UniProtKB-KW"/>
</dbReference>
<dbReference type="SUPFAM" id="SSF100950">
    <property type="entry name" value="NagB/RpiA/CoA transferase-like"/>
    <property type="match status" value="1"/>
</dbReference>
<dbReference type="InterPro" id="IPR037171">
    <property type="entry name" value="NagB/RpiA_transferase-like"/>
</dbReference>
<feature type="binding site" evidence="4">
    <location>
        <begin position="141"/>
        <end position="149"/>
    </location>
    <ligand>
        <name>ATP</name>
        <dbReference type="ChEBI" id="CHEBI:30616"/>
    </ligand>
</feature>
<evidence type="ECO:0000256" key="5">
    <source>
        <dbReference type="SAM" id="MobiDB-lite"/>
    </source>
</evidence>
<dbReference type="InterPro" id="IPR024185">
    <property type="entry name" value="FTHF_cligase-like_sf"/>
</dbReference>
<evidence type="ECO:0000256" key="3">
    <source>
        <dbReference type="ARBA" id="ARBA00022840"/>
    </source>
</evidence>
<dbReference type="GO" id="GO:0009396">
    <property type="term" value="P:folic acid-containing compound biosynthetic process"/>
    <property type="evidence" value="ECO:0007669"/>
    <property type="project" value="TreeGrafter"/>
</dbReference>
<gene>
    <name evidence="6" type="ORF">KILIM_113_00080</name>
</gene>
<keyword evidence="3 4" id="KW-0067">ATP-binding</keyword>